<comment type="caution">
    <text evidence="1">The sequence shown here is derived from an EMBL/GenBank/DDBJ whole genome shotgun (WGS) entry which is preliminary data.</text>
</comment>
<reference evidence="1" key="2">
    <citation type="journal article" date="2022" name="New Phytol.">
        <title>Evolutionary transition to the ectomycorrhizal habit in the genomes of a hyperdiverse lineage of mushroom-forming fungi.</title>
        <authorList>
            <person name="Looney B."/>
            <person name="Miyauchi S."/>
            <person name="Morin E."/>
            <person name="Drula E."/>
            <person name="Courty P.E."/>
            <person name="Kohler A."/>
            <person name="Kuo A."/>
            <person name="LaButti K."/>
            <person name="Pangilinan J."/>
            <person name="Lipzen A."/>
            <person name="Riley R."/>
            <person name="Andreopoulos W."/>
            <person name="He G."/>
            <person name="Johnson J."/>
            <person name="Nolan M."/>
            <person name="Tritt A."/>
            <person name="Barry K.W."/>
            <person name="Grigoriev I.V."/>
            <person name="Nagy L.G."/>
            <person name="Hibbett D."/>
            <person name="Henrissat B."/>
            <person name="Matheny P.B."/>
            <person name="Labbe J."/>
            <person name="Martin F.M."/>
        </authorList>
    </citation>
    <scope>NUCLEOTIDE SEQUENCE</scope>
    <source>
        <strain evidence="1">FP105234-sp</strain>
    </source>
</reference>
<protein>
    <submittedName>
        <fullName evidence="1">Uncharacterized protein</fullName>
    </submittedName>
</protein>
<evidence type="ECO:0000313" key="2">
    <source>
        <dbReference type="Proteomes" id="UP000814033"/>
    </source>
</evidence>
<accession>A0ACB8RGE1</accession>
<reference evidence="1" key="1">
    <citation type="submission" date="2021-02" db="EMBL/GenBank/DDBJ databases">
        <authorList>
            <consortium name="DOE Joint Genome Institute"/>
            <person name="Ahrendt S."/>
            <person name="Looney B.P."/>
            <person name="Miyauchi S."/>
            <person name="Morin E."/>
            <person name="Drula E."/>
            <person name="Courty P.E."/>
            <person name="Chicoki N."/>
            <person name="Fauchery L."/>
            <person name="Kohler A."/>
            <person name="Kuo A."/>
            <person name="Labutti K."/>
            <person name="Pangilinan J."/>
            <person name="Lipzen A."/>
            <person name="Riley R."/>
            <person name="Andreopoulos W."/>
            <person name="He G."/>
            <person name="Johnson J."/>
            <person name="Barry K.W."/>
            <person name="Grigoriev I.V."/>
            <person name="Nagy L."/>
            <person name="Hibbett D."/>
            <person name="Henrissat B."/>
            <person name="Matheny P.B."/>
            <person name="Labbe J."/>
            <person name="Martin F."/>
        </authorList>
    </citation>
    <scope>NUCLEOTIDE SEQUENCE</scope>
    <source>
        <strain evidence="1">FP105234-sp</strain>
    </source>
</reference>
<proteinExistence type="predicted"/>
<dbReference type="Proteomes" id="UP000814033">
    <property type="component" value="Unassembled WGS sequence"/>
</dbReference>
<keyword evidence="2" id="KW-1185">Reference proteome</keyword>
<dbReference type="EMBL" id="MU276030">
    <property type="protein sequence ID" value="KAI0043173.1"/>
    <property type="molecule type" value="Genomic_DNA"/>
</dbReference>
<organism evidence="1 2">
    <name type="scientific">Auriscalpium vulgare</name>
    <dbReference type="NCBI Taxonomy" id="40419"/>
    <lineage>
        <taxon>Eukaryota</taxon>
        <taxon>Fungi</taxon>
        <taxon>Dikarya</taxon>
        <taxon>Basidiomycota</taxon>
        <taxon>Agaricomycotina</taxon>
        <taxon>Agaricomycetes</taxon>
        <taxon>Russulales</taxon>
        <taxon>Auriscalpiaceae</taxon>
        <taxon>Auriscalpium</taxon>
    </lineage>
</organism>
<sequence>MAASEHTYEIAIWAASAAFQQDPDVLVPGLHYSRKRPGLNEIFYGSQLGAPNAFLVAHWDSLAAHQAFVAETAFYESFIPTLAPARADTADPISLVHALFPSSPVALLSAPLTEFATVTPKPGRGDAVRALVERLAQELNAEGSQAAGAVWAPIVEEPERVVLVVGWPSHEVHAKAVEAPKLKELIGEIVASSTETRVQEVVLRAFAG</sequence>
<gene>
    <name evidence="1" type="ORF">FA95DRAFT_440131</name>
</gene>
<evidence type="ECO:0000313" key="1">
    <source>
        <dbReference type="EMBL" id="KAI0043173.1"/>
    </source>
</evidence>
<name>A0ACB8RGE1_9AGAM</name>